<evidence type="ECO:0000256" key="1">
    <source>
        <dbReference type="SAM" id="MobiDB-lite"/>
    </source>
</evidence>
<feature type="region of interest" description="Disordered" evidence="1">
    <location>
        <begin position="52"/>
        <end position="145"/>
    </location>
</feature>
<dbReference type="Proteomes" id="UP000827549">
    <property type="component" value="Chromosome 1"/>
</dbReference>
<dbReference type="EMBL" id="CP086714">
    <property type="protein sequence ID" value="WOO76638.1"/>
    <property type="molecule type" value="Genomic_DNA"/>
</dbReference>
<keyword evidence="3" id="KW-1185">Reference proteome</keyword>
<evidence type="ECO:0000313" key="3">
    <source>
        <dbReference type="Proteomes" id="UP000827549"/>
    </source>
</evidence>
<organism evidence="2 3">
    <name type="scientific">Vanrija pseudolonga</name>
    <dbReference type="NCBI Taxonomy" id="143232"/>
    <lineage>
        <taxon>Eukaryota</taxon>
        <taxon>Fungi</taxon>
        <taxon>Dikarya</taxon>
        <taxon>Basidiomycota</taxon>
        <taxon>Agaricomycotina</taxon>
        <taxon>Tremellomycetes</taxon>
        <taxon>Trichosporonales</taxon>
        <taxon>Trichosporonaceae</taxon>
        <taxon>Vanrija</taxon>
    </lineage>
</organism>
<dbReference type="PANTHER" id="PTHR36986">
    <property type="entry name" value="UPF0643 PROTEIN PB2B2.08"/>
    <property type="match status" value="1"/>
</dbReference>
<evidence type="ECO:0000313" key="2">
    <source>
        <dbReference type="EMBL" id="WOO76638.1"/>
    </source>
</evidence>
<dbReference type="RefSeq" id="XP_062622670.1">
    <property type="nucleotide sequence ID" value="XM_062766686.1"/>
</dbReference>
<sequence length="311" mass="34284">MTAAVAQPLSPKSTVSNIEDAILKREISRSTPVEIHSLRHYSAEEAVAIADRGRRTAASGRGRDSSPKALVYASGSSPPPGGLPGLPPRRRSSAASTSLDAHDFHSHHQPPSATAEPNDEPILYLPPLLSGLPHDVAPEDPSTRGEFDTRLPHIDPASLALHQALHHFHPVDNHYASTEYPEAFNWRDLSLPEDVEREWYVVVFRSRRRPESESLSLYAADRAAHAEAVANGGLILYWYGVPDHTGLNMATCIWQSRKHAVNAISGPKHMEAMKEAAGAYETYNLERWRLQKVLGSTKLRLARWEGGDVGW</sequence>
<reference evidence="2" key="1">
    <citation type="submission" date="2023-10" db="EMBL/GenBank/DDBJ databases">
        <authorList>
            <person name="Noh H."/>
        </authorList>
    </citation>
    <scope>NUCLEOTIDE SEQUENCE</scope>
    <source>
        <strain evidence="2">DUCC4014</strain>
    </source>
</reference>
<dbReference type="AlphaFoldDB" id="A0AAF0XZ33"/>
<name>A0AAF0XZ33_9TREE</name>
<dbReference type="GeneID" id="87803524"/>
<protein>
    <submittedName>
        <fullName evidence="2">UPF0643 protein</fullName>
    </submittedName>
</protein>
<gene>
    <name evidence="2" type="primary">SPBPB2B2.08</name>
    <name evidence="2" type="ORF">LOC62_01G000265</name>
</gene>
<proteinExistence type="predicted"/>
<dbReference type="PANTHER" id="PTHR36986:SF1">
    <property type="entry name" value="UPF0643 PROTEIN PB2B2.08"/>
    <property type="match status" value="1"/>
</dbReference>
<feature type="compositionally biased region" description="Pro residues" evidence="1">
    <location>
        <begin position="77"/>
        <end position="87"/>
    </location>
</feature>
<accession>A0AAF0XZ33</accession>